<dbReference type="EMBL" id="BMWS01000016">
    <property type="protein sequence ID" value="GGX22235.1"/>
    <property type="molecule type" value="Genomic_DNA"/>
</dbReference>
<comment type="caution">
    <text evidence="1">The sequence shown here is derived from an EMBL/GenBank/DDBJ whole genome shotgun (WGS) entry which is preliminary data.</text>
</comment>
<organism evidence="1 2">
    <name type="scientific">Aquimarina muelleri</name>
    <dbReference type="NCBI Taxonomy" id="279356"/>
    <lineage>
        <taxon>Bacteria</taxon>
        <taxon>Pseudomonadati</taxon>
        <taxon>Bacteroidota</taxon>
        <taxon>Flavobacteriia</taxon>
        <taxon>Flavobacteriales</taxon>
        <taxon>Flavobacteriaceae</taxon>
        <taxon>Aquimarina</taxon>
    </lineage>
</organism>
<protein>
    <submittedName>
        <fullName evidence="1">Uncharacterized protein</fullName>
    </submittedName>
</protein>
<evidence type="ECO:0000313" key="2">
    <source>
        <dbReference type="Proteomes" id="UP000601108"/>
    </source>
</evidence>
<proteinExistence type="predicted"/>
<gene>
    <name evidence="1" type="ORF">GCM10007384_24300</name>
</gene>
<name>A0A918N2W8_9FLAO</name>
<sequence length="161" mass="18819">MKKILIPTDFTVESLQLIEYGILNYPNTKLDVVLVHGHRMPENKWGVINFSCKRQISNLTKENFIEAKNNFINEHKSEINSIELDLFTGINSVAFKNFCKQHQVEDAIIPKDQFLIFAHKNSFDPTFFMKRNIKNVVEVHLENPNREISRKKFSISNLLNL</sequence>
<reference evidence="1 2" key="1">
    <citation type="journal article" date="2014" name="Int. J. Syst. Evol. Microbiol.">
        <title>Complete genome sequence of Corynebacterium casei LMG S-19264T (=DSM 44701T), isolated from a smear-ripened cheese.</title>
        <authorList>
            <consortium name="US DOE Joint Genome Institute (JGI-PGF)"/>
            <person name="Walter F."/>
            <person name="Albersmeier A."/>
            <person name="Kalinowski J."/>
            <person name="Ruckert C."/>
        </authorList>
    </citation>
    <scope>NUCLEOTIDE SEQUENCE [LARGE SCALE GENOMIC DNA]</scope>
    <source>
        <strain evidence="1 2">KCTC 12285</strain>
    </source>
</reference>
<dbReference type="AlphaFoldDB" id="A0A918N2W8"/>
<dbReference type="RefSeq" id="WP_027412227.1">
    <property type="nucleotide sequence ID" value="NZ_BMWS01000016.1"/>
</dbReference>
<evidence type="ECO:0000313" key="1">
    <source>
        <dbReference type="EMBL" id="GGX22235.1"/>
    </source>
</evidence>
<keyword evidence="2" id="KW-1185">Reference proteome</keyword>
<dbReference type="Proteomes" id="UP000601108">
    <property type="component" value="Unassembled WGS sequence"/>
</dbReference>
<accession>A0A918N2W8</accession>